<dbReference type="Gene3D" id="3.40.50.150">
    <property type="entry name" value="Vaccinia Virus protein VP39"/>
    <property type="match status" value="1"/>
</dbReference>
<keyword evidence="3" id="KW-0808">Transferase</keyword>
<dbReference type="Proteomes" id="UP000581688">
    <property type="component" value="Unassembled WGS sequence"/>
</dbReference>
<feature type="region of interest" description="Disordered" evidence="1">
    <location>
        <begin position="1"/>
        <end position="21"/>
    </location>
</feature>
<evidence type="ECO:0000259" key="2">
    <source>
        <dbReference type="Pfam" id="PF08241"/>
    </source>
</evidence>
<evidence type="ECO:0000256" key="1">
    <source>
        <dbReference type="SAM" id="MobiDB-lite"/>
    </source>
</evidence>
<evidence type="ECO:0000313" key="3">
    <source>
        <dbReference type="EMBL" id="MBB6452255.1"/>
    </source>
</evidence>
<gene>
    <name evidence="3" type="ORF">HNQ94_000700</name>
</gene>
<dbReference type="RefSeq" id="WP_174495067.1">
    <property type="nucleotide sequence ID" value="NZ_CADDWK010000002.1"/>
</dbReference>
<name>A0A841Q276_9BACI</name>
<protein>
    <submittedName>
        <fullName evidence="3">SAM-dependent methyltransferase</fullName>
    </submittedName>
</protein>
<dbReference type="AlphaFoldDB" id="A0A841Q276"/>
<proteinExistence type="predicted"/>
<dbReference type="EMBL" id="JACHGH010000002">
    <property type="protein sequence ID" value="MBB6452255.1"/>
    <property type="molecule type" value="Genomic_DNA"/>
</dbReference>
<dbReference type="PANTHER" id="PTHR43861:SF1">
    <property type="entry name" value="TRANS-ACONITATE 2-METHYLTRANSFERASE"/>
    <property type="match status" value="1"/>
</dbReference>
<dbReference type="GO" id="GO:0032259">
    <property type="term" value="P:methylation"/>
    <property type="evidence" value="ECO:0007669"/>
    <property type="project" value="UniProtKB-KW"/>
</dbReference>
<dbReference type="InterPro" id="IPR013216">
    <property type="entry name" value="Methyltransf_11"/>
</dbReference>
<dbReference type="Pfam" id="PF08241">
    <property type="entry name" value="Methyltransf_11"/>
    <property type="match status" value="1"/>
</dbReference>
<keyword evidence="3" id="KW-0489">Methyltransferase</keyword>
<dbReference type="InterPro" id="IPR029063">
    <property type="entry name" value="SAM-dependent_MTases_sf"/>
</dbReference>
<accession>A0A841Q276</accession>
<dbReference type="PANTHER" id="PTHR43861">
    <property type="entry name" value="TRANS-ACONITATE 2-METHYLTRANSFERASE-RELATED"/>
    <property type="match status" value="1"/>
</dbReference>
<comment type="caution">
    <text evidence="3">The sequence shown here is derived from an EMBL/GenBank/DDBJ whole genome shotgun (WGS) entry which is preliminary data.</text>
</comment>
<feature type="domain" description="Methyltransferase type 11" evidence="2">
    <location>
        <begin position="63"/>
        <end position="159"/>
    </location>
</feature>
<sequence>MDRKQYTEANRKAWNEVNAKHQKSKVEQGKLEKFKQKGYSKLDKTITQTLNAVGIVGKDVAQVCCNDGEETISLKNMGANSVTGFDIADEAIKSARELSQFSGVDCEFVQTDIYDIPEQFFSSFDLVYISVGSLMWFPSMDDFFQVVARLLRKDGIVIIYEVHPFSLMLDNEDKQNPFELKLSYFIDEPRIYNDGLDYIENEKYQGAPIYNFDPTLSQIINGMIKNGFKIEKLDEYPHDMSALFEHLNNKEIRIPLSMSIVAKKNWNV</sequence>
<dbReference type="SUPFAM" id="SSF53335">
    <property type="entry name" value="S-adenosyl-L-methionine-dependent methyltransferases"/>
    <property type="match status" value="1"/>
</dbReference>
<evidence type="ECO:0000313" key="4">
    <source>
        <dbReference type="Proteomes" id="UP000581688"/>
    </source>
</evidence>
<organism evidence="3 4">
    <name type="scientific">Salirhabdus euzebyi</name>
    <dbReference type="NCBI Taxonomy" id="394506"/>
    <lineage>
        <taxon>Bacteria</taxon>
        <taxon>Bacillati</taxon>
        <taxon>Bacillota</taxon>
        <taxon>Bacilli</taxon>
        <taxon>Bacillales</taxon>
        <taxon>Bacillaceae</taxon>
        <taxon>Salirhabdus</taxon>
    </lineage>
</organism>
<reference evidence="3 4" key="1">
    <citation type="submission" date="2020-08" db="EMBL/GenBank/DDBJ databases">
        <title>Genomic Encyclopedia of Type Strains, Phase IV (KMG-IV): sequencing the most valuable type-strain genomes for metagenomic binning, comparative biology and taxonomic classification.</title>
        <authorList>
            <person name="Goeker M."/>
        </authorList>
    </citation>
    <scope>NUCLEOTIDE SEQUENCE [LARGE SCALE GENOMIC DNA]</scope>
    <source>
        <strain evidence="3 4">DSM 19612</strain>
    </source>
</reference>
<dbReference type="GO" id="GO:0008757">
    <property type="term" value="F:S-adenosylmethionine-dependent methyltransferase activity"/>
    <property type="evidence" value="ECO:0007669"/>
    <property type="project" value="InterPro"/>
</dbReference>
<keyword evidence="4" id="KW-1185">Reference proteome</keyword>
<dbReference type="CDD" id="cd02440">
    <property type="entry name" value="AdoMet_MTases"/>
    <property type="match status" value="1"/>
</dbReference>
<feature type="compositionally biased region" description="Basic and acidic residues" evidence="1">
    <location>
        <begin position="1"/>
        <end position="14"/>
    </location>
</feature>